<gene>
    <name evidence="3" type="ORF">V7S43_013310</name>
</gene>
<feature type="transmembrane region" description="Helical" evidence="1">
    <location>
        <begin position="328"/>
        <end position="348"/>
    </location>
</feature>
<keyword evidence="4" id="KW-1185">Reference proteome</keyword>
<keyword evidence="1" id="KW-1133">Transmembrane helix</keyword>
<evidence type="ECO:0000313" key="4">
    <source>
        <dbReference type="Proteomes" id="UP001632037"/>
    </source>
</evidence>
<comment type="caution">
    <text evidence="3">The sequence shown here is derived from an EMBL/GenBank/DDBJ whole genome shotgun (WGS) entry which is preliminary data.</text>
</comment>
<evidence type="ECO:0000313" key="3">
    <source>
        <dbReference type="EMBL" id="KAL3661550.1"/>
    </source>
</evidence>
<organism evidence="3 4">
    <name type="scientific">Phytophthora oleae</name>
    <dbReference type="NCBI Taxonomy" id="2107226"/>
    <lineage>
        <taxon>Eukaryota</taxon>
        <taxon>Sar</taxon>
        <taxon>Stramenopiles</taxon>
        <taxon>Oomycota</taxon>
        <taxon>Peronosporomycetes</taxon>
        <taxon>Peronosporales</taxon>
        <taxon>Peronosporaceae</taxon>
        <taxon>Phytophthora</taxon>
    </lineage>
</organism>
<feature type="transmembrane region" description="Helical" evidence="1">
    <location>
        <begin position="444"/>
        <end position="462"/>
    </location>
</feature>
<dbReference type="Proteomes" id="UP001632037">
    <property type="component" value="Unassembled WGS sequence"/>
</dbReference>
<keyword evidence="1" id="KW-0472">Membrane</keyword>
<feature type="domain" description="WLGC" evidence="2">
    <location>
        <begin position="754"/>
        <end position="818"/>
    </location>
</feature>
<accession>A0ABD3F6A7</accession>
<dbReference type="InterPro" id="IPR032675">
    <property type="entry name" value="LRR_dom_sf"/>
</dbReference>
<dbReference type="Pfam" id="PF26605">
    <property type="entry name" value="WLGC"/>
    <property type="match status" value="1"/>
</dbReference>
<dbReference type="SUPFAM" id="SSF52058">
    <property type="entry name" value="L domain-like"/>
    <property type="match status" value="1"/>
</dbReference>
<dbReference type="EMBL" id="JBIMZQ010000035">
    <property type="protein sequence ID" value="KAL3661550.1"/>
    <property type="molecule type" value="Genomic_DNA"/>
</dbReference>
<feature type="transmembrane region" description="Helical" evidence="1">
    <location>
        <begin position="88"/>
        <end position="109"/>
    </location>
</feature>
<feature type="transmembrane region" description="Helical" evidence="1">
    <location>
        <begin position="290"/>
        <end position="308"/>
    </location>
</feature>
<dbReference type="AlphaFoldDB" id="A0ABD3F6A7"/>
<evidence type="ECO:0000259" key="2">
    <source>
        <dbReference type="Pfam" id="PF26605"/>
    </source>
</evidence>
<feature type="transmembrane region" description="Helical" evidence="1">
    <location>
        <begin position="145"/>
        <end position="168"/>
    </location>
</feature>
<reference evidence="3 4" key="1">
    <citation type="submission" date="2024-09" db="EMBL/GenBank/DDBJ databases">
        <title>Genome sequencing and assembly of Phytophthora oleae, isolate VK10A, causative agent of rot of olive drupes.</title>
        <authorList>
            <person name="Conti Taguali S."/>
            <person name="Riolo M."/>
            <person name="La Spada F."/>
            <person name="Cacciola S.O."/>
            <person name="Dionisio G."/>
        </authorList>
    </citation>
    <scope>NUCLEOTIDE SEQUENCE [LARGE SCALE GENOMIC DNA]</scope>
    <source>
        <strain evidence="3 4">VK10A</strain>
    </source>
</reference>
<sequence>MSYHEAIASFDTLNSDRVWSTGSKHSTKRRLSLDERVFYRSNKIFSTTSSSGPPIRPIQSKKILDSDTGRKNSTVKPKDFIPQKFHDVYGRLGVVMLVAFSLASTTMAYEAVVQIVPNWTANFLMGTSELDNGEFLVISKPSDSIVVTSAFMFALFSCLYLYLIVFMLSYNKESTVRSLTETRSTNSLLTRFVLTCHSLFKTKRVHSEPTPKETRTVIAVAAALSRSKSLKAYAVKMQQGPVLRVHRANKLIHNILNTNGKYYRYFNASLDFPKLIFQTMSLETFLDKGFRLSIIIFYAVPLVINWLVSFYRFQRTRPDPLVLVGRTVSLFDLFFSVFSPILMLVYAYHNFDMDRASYATRVETLTPGMFDRIARLFADPIQMELLKSSFANLQVTEGRYIFVKCFLNGMGVYKWRKLIKHLILRSRSTGDSSKKSVVHPHSRVLFSLGACLFLSCCVGIAIDTSFSIYTSAKNCAPYAHCAVYSYRWEWEGSSTCPCLVFIDRELSPLTYNEWMNAPDVTDAVRSLAASGYLQTIQIVNRALPELPEELRLSKNLKDLILVYTKTRRFPDWMKEFVQMQYFHVENDFIHSGLQYIPHDMFSGMTKIRFLRTGGASGLTEYPSLKGLSKLSTLVMTIVRHLKELPNLDELSSLTTLYIADAIHIHSLPSLTGLTSLKNFALFRRNQICCDGWATGYCDLTNFQCLPRTNEPAVTCTSDRIPAADLAIIQRIDGFLCGKNITQDLEASEPTLESTDGICQGILYRECYLNGLRGICYNGRMQVVHCDVFGEYETMRRLQISRGVGGVCDPETEAWLGCSITT</sequence>
<keyword evidence="1" id="KW-0812">Transmembrane</keyword>
<dbReference type="InterPro" id="IPR058256">
    <property type="entry name" value="WLGC"/>
</dbReference>
<protein>
    <recommendedName>
        <fullName evidence="2">WLGC domain-containing protein</fullName>
    </recommendedName>
</protein>
<name>A0ABD3F6A7_9STRA</name>
<dbReference type="Gene3D" id="3.80.10.10">
    <property type="entry name" value="Ribonuclease Inhibitor"/>
    <property type="match status" value="1"/>
</dbReference>
<evidence type="ECO:0000256" key="1">
    <source>
        <dbReference type="SAM" id="Phobius"/>
    </source>
</evidence>
<proteinExistence type="predicted"/>